<reference evidence="1 2" key="1">
    <citation type="submission" date="2023-02" db="EMBL/GenBank/DDBJ databases">
        <title>LHISI_Scaffold_Assembly.</title>
        <authorList>
            <person name="Stuart O.P."/>
            <person name="Cleave R."/>
            <person name="Magrath M.J.L."/>
            <person name="Mikheyev A.S."/>
        </authorList>
    </citation>
    <scope>NUCLEOTIDE SEQUENCE [LARGE SCALE GENOMIC DNA]</scope>
    <source>
        <strain evidence="1">Daus_M_001</strain>
        <tissue evidence="1">Leg muscle</tissue>
    </source>
</reference>
<comment type="caution">
    <text evidence="1">The sequence shown here is derived from an EMBL/GenBank/DDBJ whole genome shotgun (WGS) entry which is preliminary data.</text>
</comment>
<name>A0ABQ9GMN7_9NEOP</name>
<evidence type="ECO:0000313" key="1">
    <source>
        <dbReference type="EMBL" id="KAJ8873277.1"/>
    </source>
</evidence>
<organism evidence="1 2">
    <name type="scientific">Dryococelus australis</name>
    <dbReference type="NCBI Taxonomy" id="614101"/>
    <lineage>
        <taxon>Eukaryota</taxon>
        <taxon>Metazoa</taxon>
        <taxon>Ecdysozoa</taxon>
        <taxon>Arthropoda</taxon>
        <taxon>Hexapoda</taxon>
        <taxon>Insecta</taxon>
        <taxon>Pterygota</taxon>
        <taxon>Neoptera</taxon>
        <taxon>Polyneoptera</taxon>
        <taxon>Phasmatodea</taxon>
        <taxon>Verophasmatodea</taxon>
        <taxon>Anareolatae</taxon>
        <taxon>Phasmatidae</taxon>
        <taxon>Eurycanthinae</taxon>
        <taxon>Dryococelus</taxon>
    </lineage>
</organism>
<accession>A0ABQ9GMN7</accession>
<evidence type="ECO:0000313" key="2">
    <source>
        <dbReference type="Proteomes" id="UP001159363"/>
    </source>
</evidence>
<gene>
    <name evidence="1" type="ORF">PR048_026911</name>
</gene>
<evidence type="ECO:0008006" key="3">
    <source>
        <dbReference type="Google" id="ProtNLM"/>
    </source>
</evidence>
<dbReference type="EMBL" id="JARBHB010000011">
    <property type="protein sequence ID" value="KAJ8873277.1"/>
    <property type="molecule type" value="Genomic_DNA"/>
</dbReference>
<dbReference type="Proteomes" id="UP001159363">
    <property type="component" value="Chromosome 10"/>
</dbReference>
<keyword evidence="2" id="KW-1185">Reference proteome</keyword>
<protein>
    <recommendedName>
        <fullName evidence="3">Transposase</fullName>
    </recommendedName>
</protein>
<proteinExistence type="predicted"/>
<sequence length="154" mass="17387">MKSGRQAKLVGKPESLSLTRARRMNKADVTTFFEIFENLLNEKNLFGDPARIHNADVTGRQLNNRPEKILSVKGKRNVMSVTAKGRGETATVLACVSATGVFLPPFVVFKVKNVKQEFRNNLPPGSVVFMNDSSYIIIEHFRKFLEHFVTHKPQ</sequence>